<evidence type="ECO:0000256" key="1">
    <source>
        <dbReference type="SAM" id="Phobius"/>
    </source>
</evidence>
<dbReference type="VEuPathDB" id="FungiDB:I7I52_01166"/>
<organism evidence="2 3">
    <name type="scientific">Ajellomyces capsulatus</name>
    <name type="common">Darling's disease fungus</name>
    <name type="synonym">Histoplasma capsulatum</name>
    <dbReference type="NCBI Taxonomy" id="5037"/>
    <lineage>
        <taxon>Eukaryota</taxon>
        <taxon>Fungi</taxon>
        <taxon>Dikarya</taxon>
        <taxon>Ascomycota</taxon>
        <taxon>Pezizomycotina</taxon>
        <taxon>Eurotiomycetes</taxon>
        <taxon>Eurotiomycetidae</taxon>
        <taxon>Onygenales</taxon>
        <taxon>Ajellomycetaceae</taxon>
        <taxon>Histoplasma</taxon>
    </lineage>
</organism>
<feature type="transmembrane region" description="Helical" evidence="1">
    <location>
        <begin position="20"/>
        <end position="39"/>
    </location>
</feature>
<reference evidence="2 3" key="1">
    <citation type="submission" date="2021-01" db="EMBL/GenBank/DDBJ databases">
        <title>Chromosome-level genome assembly of a human fungal pathogen reveals clustering of transcriptionally co-regulated genes.</title>
        <authorList>
            <person name="Voorhies M."/>
            <person name="Cohen S."/>
            <person name="Shea T.P."/>
            <person name="Petrus S."/>
            <person name="Munoz J.F."/>
            <person name="Poplawski S."/>
            <person name="Goldman W.E."/>
            <person name="Michael T."/>
            <person name="Cuomo C.A."/>
            <person name="Sil A."/>
            <person name="Beyhan S."/>
        </authorList>
    </citation>
    <scope>NUCLEOTIDE SEQUENCE [LARGE SCALE GENOMIC DNA]</scope>
    <source>
        <strain evidence="2 3">G184AR</strain>
    </source>
</reference>
<evidence type="ECO:0000313" key="2">
    <source>
        <dbReference type="EMBL" id="KAG5303231.1"/>
    </source>
</evidence>
<dbReference type="Proteomes" id="UP000670092">
    <property type="component" value="Unassembled WGS sequence"/>
</dbReference>
<accession>A0A8H7Z5P1</accession>
<name>A0A8H7Z5P1_AJECA</name>
<keyword evidence="1" id="KW-0472">Membrane</keyword>
<protein>
    <submittedName>
        <fullName evidence="2">Uncharacterized protein</fullName>
    </submittedName>
</protein>
<gene>
    <name evidence="2" type="ORF">I7I52_01166</name>
</gene>
<sequence>MMALGHARKATLARARVSCSNLVASSWIAVLFSPTFFIYKKKKKKKKSMGLESSANKTARSSLRYTYSFL</sequence>
<keyword evidence="1" id="KW-0812">Transmembrane</keyword>
<dbReference type="EMBL" id="JAEVHI010000001">
    <property type="protein sequence ID" value="KAG5303231.1"/>
    <property type="molecule type" value="Genomic_DNA"/>
</dbReference>
<proteinExistence type="predicted"/>
<dbReference type="AlphaFoldDB" id="A0A8H7Z5P1"/>
<comment type="caution">
    <text evidence="2">The sequence shown here is derived from an EMBL/GenBank/DDBJ whole genome shotgun (WGS) entry which is preliminary data.</text>
</comment>
<evidence type="ECO:0000313" key="3">
    <source>
        <dbReference type="Proteomes" id="UP000670092"/>
    </source>
</evidence>
<keyword evidence="1" id="KW-1133">Transmembrane helix</keyword>